<accession>A0A2U3LNE1</accession>
<dbReference type="Proteomes" id="UP000238916">
    <property type="component" value="Unassembled WGS sequence"/>
</dbReference>
<dbReference type="GO" id="GO:0003677">
    <property type="term" value="F:DNA binding"/>
    <property type="evidence" value="ECO:0007669"/>
    <property type="project" value="InterPro"/>
</dbReference>
<dbReference type="AlphaFoldDB" id="A0A2U3LNE1"/>
<dbReference type="GO" id="GO:0006313">
    <property type="term" value="P:DNA transposition"/>
    <property type="evidence" value="ECO:0007669"/>
    <property type="project" value="InterPro"/>
</dbReference>
<protein>
    <submittedName>
        <fullName evidence="2">Transposase</fullName>
    </submittedName>
</protein>
<name>A0A2U3LNE1_9FIRM</name>
<dbReference type="GO" id="GO:0004803">
    <property type="term" value="F:transposase activity"/>
    <property type="evidence" value="ECO:0007669"/>
    <property type="project" value="InterPro"/>
</dbReference>
<dbReference type="InterPro" id="IPR007069">
    <property type="entry name" value="Transposase_32"/>
</dbReference>
<dbReference type="Pfam" id="PF04986">
    <property type="entry name" value="Y2_Tnp"/>
    <property type="match status" value="1"/>
</dbReference>
<sequence>MLRKQWQTVVLKLIRSNLDEAEKKKIQHLLQKAYSANGEGFYVYAPRQKGNVKVQLGYIGRYIRRPAIALHRIEEYDGQYVTYRYHDKKDGQEKRERLTVEEFIKRLIVKVKKTVRRRNWEQRMKEQTGKDPMVCPHCQCYYEYKGEVCLKDGQLKIKYASDEVARACLERMIDNLTSIKTTKTEQKEEVRKPEEHVNREGFRQLHLFAV</sequence>
<feature type="domain" description="Transposase IS801/IS1294" evidence="1">
    <location>
        <begin position="2"/>
        <end position="114"/>
    </location>
</feature>
<gene>
    <name evidence="2" type="ORF">SBF1_6640003</name>
</gene>
<proteinExistence type="predicted"/>
<dbReference type="EMBL" id="OMOF01000628">
    <property type="protein sequence ID" value="SPF53445.1"/>
    <property type="molecule type" value="Genomic_DNA"/>
</dbReference>
<reference evidence="3" key="1">
    <citation type="submission" date="2018-02" db="EMBL/GenBank/DDBJ databases">
        <authorList>
            <person name="Hausmann B."/>
        </authorList>
    </citation>
    <scope>NUCLEOTIDE SEQUENCE [LARGE SCALE GENOMIC DNA]</scope>
    <source>
        <strain evidence="3">Peat soil MAG SbF1</strain>
    </source>
</reference>
<evidence type="ECO:0000313" key="3">
    <source>
        <dbReference type="Proteomes" id="UP000238916"/>
    </source>
</evidence>
<evidence type="ECO:0000259" key="1">
    <source>
        <dbReference type="Pfam" id="PF04986"/>
    </source>
</evidence>
<organism evidence="2 3">
    <name type="scientific">Candidatus Desulfosporosinus infrequens</name>
    <dbReference type="NCBI Taxonomy" id="2043169"/>
    <lineage>
        <taxon>Bacteria</taxon>
        <taxon>Bacillati</taxon>
        <taxon>Bacillota</taxon>
        <taxon>Clostridia</taxon>
        <taxon>Eubacteriales</taxon>
        <taxon>Desulfitobacteriaceae</taxon>
        <taxon>Desulfosporosinus</taxon>
    </lineage>
</organism>
<evidence type="ECO:0000313" key="2">
    <source>
        <dbReference type="EMBL" id="SPF53445.1"/>
    </source>
</evidence>